<evidence type="ECO:0000313" key="2">
    <source>
        <dbReference type="EMBL" id="PAA47437.1"/>
    </source>
</evidence>
<dbReference type="EMBL" id="NIVC01003232">
    <property type="protein sequence ID" value="PAA52488.1"/>
    <property type="molecule type" value="Genomic_DNA"/>
</dbReference>
<keyword evidence="1" id="KW-0812">Transmembrane</keyword>
<evidence type="ECO:0000313" key="3">
    <source>
        <dbReference type="EMBL" id="PAA52488.1"/>
    </source>
</evidence>
<dbReference type="Proteomes" id="UP000215902">
    <property type="component" value="Unassembled WGS sequence"/>
</dbReference>
<dbReference type="EMBL" id="NIVC01004454">
    <property type="protein sequence ID" value="PAA47437.1"/>
    <property type="molecule type" value="Genomic_DNA"/>
</dbReference>
<comment type="caution">
    <text evidence="4">The sequence shown here is derived from an EMBL/GenBank/DDBJ whole genome shotgun (WGS) entry which is preliminary data.</text>
</comment>
<accession>A0A267EEJ0</accession>
<protein>
    <submittedName>
        <fullName evidence="4">Uncharacterized protein</fullName>
    </submittedName>
</protein>
<evidence type="ECO:0000256" key="1">
    <source>
        <dbReference type="SAM" id="Phobius"/>
    </source>
</evidence>
<organism evidence="4 5">
    <name type="scientific">Macrostomum lignano</name>
    <dbReference type="NCBI Taxonomy" id="282301"/>
    <lineage>
        <taxon>Eukaryota</taxon>
        <taxon>Metazoa</taxon>
        <taxon>Spiralia</taxon>
        <taxon>Lophotrochozoa</taxon>
        <taxon>Platyhelminthes</taxon>
        <taxon>Rhabditophora</taxon>
        <taxon>Macrostomorpha</taxon>
        <taxon>Macrostomida</taxon>
        <taxon>Macrostomidae</taxon>
        <taxon>Macrostomum</taxon>
    </lineage>
</organism>
<sequence length="120" mass="13301">MGMDPYEERLLIILLGSGVGLLALLTMLFVCFRKYRIDNKNPRHQRAQQRAIGFGWQQPGAGPMGRHQMIYQPTGHQPTGGLAMMEPGMLDPGVKAADLIGYYPHRSLPQQPLLANSDSV</sequence>
<gene>
    <name evidence="4" type="ORF">BOX15_Mlig017332g1</name>
    <name evidence="3" type="ORF">BOX15_Mlig017332g3</name>
    <name evidence="2" type="ORF">BOX15_Mlig017332g4</name>
</gene>
<keyword evidence="1" id="KW-0472">Membrane</keyword>
<proteinExistence type="predicted"/>
<dbReference type="EMBL" id="NIVC01002208">
    <property type="protein sequence ID" value="PAA59963.1"/>
    <property type="molecule type" value="Genomic_DNA"/>
</dbReference>
<name>A0A267EEJ0_9PLAT</name>
<keyword evidence="1" id="KW-1133">Transmembrane helix</keyword>
<keyword evidence="5" id="KW-1185">Reference proteome</keyword>
<dbReference type="AlphaFoldDB" id="A0A267EEJ0"/>
<evidence type="ECO:0000313" key="5">
    <source>
        <dbReference type="Proteomes" id="UP000215902"/>
    </source>
</evidence>
<feature type="transmembrane region" description="Helical" evidence="1">
    <location>
        <begin position="12"/>
        <end position="32"/>
    </location>
</feature>
<reference evidence="4 5" key="1">
    <citation type="submission" date="2017-06" db="EMBL/GenBank/DDBJ databases">
        <title>A platform for efficient transgenesis in Macrostomum lignano, a flatworm model organism for stem cell research.</title>
        <authorList>
            <person name="Berezikov E."/>
        </authorList>
    </citation>
    <scope>NUCLEOTIDE SEQUENCE [LARGE SCALE GENOMIC DNA]</scope>
    <source>
        <strain evidence="4">DV1</strain>
        <tissue evidence="4">Whole organism</tissue>
    </source>
</reference>
<evidence type="ECO:0000313" key="4">
    <source>
        <dbReference type="EMBL" id="PAA59963.1"/>
    </source>
</evidence>